<dbReference type="EMBL" id="CP159342">
    <property type="protein sequence ID" value="XCH74682.1"/>
    <property type="molecule type" value="Genomic_DNA"/>
</dbReference>
<dbReference type="Pfam" id="PF00293">
    <property type="entry name" value="NUDIX"/>
    <property type="match status" value="1"/>
</dbReference>
<dbReference type="InterPro" id="IPR015797">
    <property type="entry name" value="NUDIX_hydrolase-like_dom_sf"/>
</dbReference>
<dbReference type="SUPFAM" id="SSF55811">
    <property type="entry name" value="Nudix"/>
    <property type="match status" value="1"/>
</dbReference>
<evidence type="ECO:0000256" key="2">
    <source>
        <dbReference type="ARBA" id="ARBA00022801"/>
    </source>
</evidence>
<dbReference type="GO" id="GO:0019693">
    <property type="term" value="P:ribose phosphate metabolic process"/>
    <property type="evidence" value="ECO:0007669"/>
    <property type="project" value="TreeGrafter"/>
</dbReference>
<name>A0AAU7M902_9ACTN</name>
<dbReference type="EMBL" id="CP157762">
    <property type="protein sequence ID" value="XBP93983.1"/>
    <property type="molecule type" value="Genomic_DNA"/>
</dbReference>
<evidence type="ECO:0000259" key="3">
    <source>
        <dbReference type="PROSITE" id="PS51462"/>
    </source>
</evidence>
<dbReference type="EC" id="3.6.-.-" evidence="4"/>
<accession>A0AAU7M902</accession>
<dbReference type="AlphaFoldDB" id="A0AAU7M902"/>
<dbReference type="Gene3D" id="3.90.79.10">
    <property type="entry name" value="Nucleoside Triphosphate Pyrophosphohydrolase"/>
    <property type="match status" value="1"/>
</dbReference>
<sequence length="238" mass="25631">MDERTRRSRYQDVREGLPELFVNPPGAPVEILLDPSDVAAAERSAADDLARVGLPASWGETGVVYMDPFVMVLRDAVRTPLGALGTYSRTVNAGNAPGVVVLPCYRGSVVLLRHFRHSTRSWHLEVPRGFGTPGGNAADDARRELLEEIGVPAARIEPLGLMFPDTGQSATEVHLFHAEIDDEPRIGDPAEGIDEVRLVTAAELAALIRDGAITDGFTMAAFTRALLRGVLRGIDLSA</sequence>
<feature type="domain" description="Nudix hydrolase" evidence="3">
    <location>
        <begin position="94"/>
        <end position="221"/>
    </location>
</feature>
<reference evidence="4" key="1">
    <citation type="submission" date="2024-01" db="EMBL/GenBank/DDBJ databases">
        <title>The genome sequence of Micromonospora mangrovi CCTCC AA 2012012.</title>
        <authorList>
            <person name="Gao J."/>
        </authorList>
    </citation>
    <scope>NUCLEOTIDE SEQUENCE</scope>
    <source>
        <strain evidence="4">CCTCC AA 2012012</strain>
    </source>
</reference>
<evidence type="ECO:0000256" key="1">
    <source>
        <dbReference type="ARBA" id="ARBA00001946"/>
    </source>
</evidence>
<dbReference type="GO" id="GO:0016787">
    <property type="term" value="F:hydrolase activity"/>
    <property type="evidence" value="ECO:0007669"/>
    <property type="project" value="UniProtKB-KW"/>
</dbReference>
<dbReference type="GO" id="GO:0006753">
    <property type="term" value="P:nucleoside phosphate metabolic process"/>
    <property type="evidence" value="ECO:0007669"/>
    <property type="project" value="TreeGrafter"/>
</dbReference>
<gene>
    <name evidence="5" type="ORF">ABUL08_00785</name>
    <name evidence="4" type="ORF">VK199_00780</name>
</gene>
<keyword evidence="2 4" id="KW-0378">Hydrolase</keyword>
<dbReference type="PANTHER" id="PTHR11839">
    <property type="entry name" value="UDP/ADP-SUGAR PYROPHOSPHATASE"/>
    <property type="match status" value="1"/>
</dbReference>
<evidence type="ECO:0000313" key="5">
    <source>
        <dbReference type="EMBL" id="XCH74682.1"/>
    </source>
</evidence>
<comment type="cofactor">
    <cofactor evidence="1">
        <name>Mg(2+)</name>
        <dbReference type="ChEBI" id="CHEBI:18420"/>
    </cofactor>
</comment>
<evidence type="ECO:0000313" key="4">
    <source>
        <dbReference type="EMBL" id="XBP93983.1"/>
    </source>
</evidence>
<dbReference type="PROSITE" id="PS51462">
    <property type="entry name" value="NUDIX"/>
    <property type="match status" value="1"/>
</dbReference>
<proteinExistence type="predicted"/>
<dbReference type="CDD" id="cd03424">
    <property type="entry name" value="NUDIX_ADPRase_Nudt5_UGPPase_Nudt14"/>
    <property type="match status" value="1"/>
</dbReference>
<reference evidence="5" key="2">
    <citation type="submission" date="2024-06" db="EMBL/GenBank/DDBJ databases">
        <title>Micromonospora mangrovi CCTCC AA 2012012 genome sequences.</title>
        <authorList>
            <person name="Gao J."/>
        </authorList>
    </citation>
    <scope>NUCLEOTIDE SEQUENCE</scope>
    <source>
        <strain evidence="5">CCTCC AA 2012012</strain>
    </source>
</reference>
<dbReference type="InterPro" id="IPR000086">
    <property type="entry name" value="NUDIX_hydrolase_dom"/>
</dbReference>
<dbReference type="PANTHER" id="PTHR11839:SF18">
    <property type="entry name" value="NUDIX HYDROLASE DOMAIN-CONTAINING PROTEIN"/>
    <property type="match status" value="1"/>
</dbReference>
<protein>
    <submittedName>
        <fullName evidence="4">NUDIX hydrolase</fullName>
        <ecNumber evidence="4">3.6.-.-</ecNumber>
    </submittedName>
</protein>
<organism evidence="4">
    <name type="scientific">Micromonospora sp. CCTCC AA 2012012</name>
    <dbReference type="NCBI Taxonomy" id="3111921"/>
    <lineage>
        <taxon>Bacteria</taxon>
        <taxon>Bacillati</taxon>
        <taxon>Actinomycetota</taxon>
        <taxon>Actinomycetes</taxon>
        <taxon>Micromonosporales</taxon>
        <taxon>Micromonosporaceae</taxon>
        <taxon>Micromonospora</taxon>
    </lineage>
</organism>
<dbReference type="RefSeq" id="WP_350933679.1">
    <property type="nucleotide sequence ID" value="NZ_CP157762.1"/>
</dbReference>